<proteinExistence type="predicted"/>
<dbReference type="SUPFAM" id="SSF53474">
    <property type="entry name" value="alpha/beta-Hydrolases"/>
    <property type="match status" value="1"/>
</dbReference>
<name>A0A4P2Q2K7_SORCE</name>
<evidence type="ECO:0000313" key="2">
    <source>
        <dbReference type="Proteomes" id="UP000295781"/>
    </source>
</evidence>
<dbReference type="PANTHER" id="PTHR48098">
    <property type="entry name" value="ENTEROCHELIN ESTERASE-RELATED"/>
    <property type="match status" value="1"/>
</dbReference>
<dbReference type="PANTHER" id="PTHR48098:SF3">
    <property type="entry name" value="IRON(III) ENTEROBACTIN ESTERASE"/>
    <property type="match status" value="1"/>
</dbReference>
<dbReference type="InterPro" id="IPR000801">
    <property type="entry name" value="Esterase-like"/>
</dbReference>
<reference evidence="1 2" key="1">
    <citation type="submission" date="2015-09" db="EMBL/GenBank/DDBJ databases">
        <title>Sorangium comparison.</title>
        <authorList>
            <person name="Zaburannyi N."/>
            <person name="Bunk B."/>
            <person name="Overmann J."/>
            <person name="Mueller R."/>
        </authorList>
    </citation>
    <scope>NUCLEOTIDE SEQUENCE [LARGE SCALE GENOMIC DNA]</scope>
    <source>
        <strain evidence="1 2">So ceGT47</strain>
    </source>
</reference>
<dbReference type="InterPro" id="IPR050583">
    <property type="entry name" value="Mycobacterial_A85_antigen"/>
</dbReference>
<accession>A0A4P2Q2K7</accession>
<dbReference type="Gene3D" id="3.40.50.1820">
    <property type="entry name" value="alpha/beta hydrolase"/>
    <property type="match status" value="1"/>
</dbReference>
<dbReference type="InterPro" id="IPR029058">
    <property type="entry name" value="AB_hydrolase_fold"/>
</dbReference>
<organism evidence="1 2">
    <name type="scientific">Sorangium cellulosum</name>
    <name type="common">Polyangium cellulosum</name>
    <dbReference type="NCBI Taxonomy" id="56"/>
    <lineage>
        <taxon>Bacteria</taxon>
        <taxon>Pseudomonadati</taxon>
        <taxon>Myxococcota</taxon>
        <taxon>Polyangia</taxon>
        <taxon>Polyangiales</taxon>
        <taxon>Polyangiaceae</taxon>
        <taxon>Sorangium</taxon>
    </lineage>
</organism>
<protein>
    <submittedName>
        <fullName evidence="1">Uncharacterized protein</fullName>
    </submittedName>
</protein>
<gene>
    <name evidence="1" type="ORF">SOCEGT47_037290</name>
</gene>
<dbReference type="AlphaFoldDB" id="A0A4P2Q2K7"/>
<sequence>MLDGECWPRVARLHVGLDNLVAARAIVPPVVAFVRNAPSSQIVRTRIAETACNPAFAAMLADELLPMLRARYPVSADPDRVVLAGDSYTGLAAAHAALERPDAFGVGDVHLGHPRLGLREPPCRPARARQGR</sequence>
<dbReference type="Pfam" id="PF00756">
    <property type="entry name" value="Esterase"/>
    <property type="match status" value="1"/>
</dbReference>
<dbReference type="EMBL" id="CP012670">
    <property type="protein sequence ID" value="AUX23206.1"/>
    <property type="molecule type" value="Genomic_DNA"/>
</dbReference>
<evidence type="ECO:0000313" key="1">
    <source>
        <dbReference type="EMBL" id="AUX23206.1"/>
    </source>
</evidence>
<dbReference type="Proteomes" id="UP000295781">
    <property type="component" value="Chromosome"/>
</dbReference>